<evidence type="ECO:0000256" key="1">
    <source>
        <dbReference type="PIRNR" id="PIRNR006221"/>
    </source>
</evidence>
<dbReference type="PANTHER" id="PTHR12149:SF8">
    <property type="entry name" value="PROTEIN-RIBULOSAMINE 3-KINASE"/>
    <property type="match status" value="1"/>
</dbReference>
<dbReference type="PANTHER" id="PTHR12149">
    <property type="entry name" value="FRUCTOSAMINE 3 KINASE-RELATED PROTEIN"/>
    <property type="match status" value="1"/>
</dbReference>
<evidence type="ECO:0000313" key="3">
    <source>
        <dbReference type="Proteomes" id="UP001595685"/>
    </source>
</evidence>
<dbReference type="InterPro" id="IPR016477">
    <property type="entry name" value="Fructo-/Ketosamine-3-kinase"/>
</dbReference>
<dbReference type="Gene3D" id="3.30.200.20">
    <property type="entry name" value="Phosphorylase Kinase, domain 1"/>
    <property type="match status" value="1"/>
</dbReference>
<protein>
    <submittedName>
        <fullName evidence="2">Fructosamine kinase family protein</fullName>
    </submittedName>
</protein>
<dbReference type="Gene3D" id="1.10.510.10">
    <property type="entry name" value="Transferase(Phosphotransferase) domain 1"/>
    <property type="match status" value="1"/>
</dbReference>
<sequence>MFVKRRADAPPGYFAVEAAGLRWLASVPGGVAVVQPLQVADDRLVMPRLPEVPPTAAAAEELGRRLAVTHAAGAPGFGSGPDGWTGDGYVGPLPLPLRTGPVWGPWYAEHRLLPYLRRAHDAGALDADQSATVSRLLDRLVADAGLSDPGEGPSRLHGDLWNGNVLWTAHGVVLVDPAAHGGHRETDLAMLALFGLPHLRRVLDAYTEAAPLTPGWQDRVPLHQLHPLLVHAALFGGGYGAQAAAAAARWA</sequence>
<dbReference type="GO" id="GO:0016301">
    <property type="term" value="F:kinase activity"/>
    <property type="evidence" value="ECO:0007669"/>
    <property type="project" value="UniProtKB-KW"/>
</dbReference>
<comment type="similarity">
    <text evidence="1">Belongs to the fructosamine kinase family.</text>
</comment>
<accession>A0ABV7WHY9</accession>
<dbReference type="Pfam" id="PF03881">
    <property type="entry name" value="Fructosamin_kin"/>
    <property type="match status" value="1"/>
</dbReference>
<reference evidence="3" key="1">
    <citation type="journal article" date="2019" name="Int. J. Syst. Evol. Microbiol.">
        <title>The Global Catalogue of Microorganisms (GCM) 10K type strain sequencing project: providing services to taxonomists for standard genome sequencing and annotation.</title>
        <authorList>
            <consortium name="The Broad Institute Genomics Platform"/>
            <consortium name="The Broad Institute Genome Sequencing Center for Infectious Disease"/>
            <person name="Wu L."/>
            <person name="Ma J."/>
        </authorList>
    </citation>
    <scope>NUCLEOTIDE SEQUENCE [LARGE SCALE GENOMIC DNA]</scope>
    <source>
        <strain evidence="3">NCAIM B.02333</strain>
    </source>
</reference>
<dbReference type="PIRSF" id="PIRSF006221">
    <property type="entry name" value="Ketosamine-3-kinase"/>
    <property type="match status" value="1"/>
</dbReference>
<keyword evidence="3" id="KW-1185">Reference proteome</keyword>
<proteinExistence type="inferred from homology"/>
<gene>
    <name evidence="2" type="ORF">ACFOLH_11880</name>
</gene>
<keyword evidence="1" id="KW-0808">Transferase</keyword>
<dbReference type="InterPro" id="IPR011009">
    <property type="entry name" value="Kinase-like_dom_sf"/>
</dbReference>
<evidence type="ECO:0000313" key="2">
    <source>
        <dbReference type="EMBL" id="MFC3689042.1"/>
    </source>
</evidence>
<comment type="caution">
    <text evidence="2">The sequence shown here is derived from an EMBL/GenBank/DDBJ whole genome shotgun (WGS) entry which is preliminary data.</text>
</comment>
<dbReference type="EMBL" id="JBHRWW010000007">
    <property type="protein sequence ID" value="MFC3689042.1"/>
    <property type="molecule type" value="Genomic_DNA"/>
</dbReference>
<organism evidence="2 3">
    <name type="scientific">Aquipuribacter hungaricus</name>
    <dbReference type="NCBI Taxonomy" id="545624"/>
    <lineage>
        <taxon>Bacteria</taxon>
        <taxon>Bacillati</taxon>
        <taxon>Actinomycetota</taxon>
        <taxon>Actinomycetes</taxon>
        <taxon>Micrococcales</taxon>
        <taxon>Intrasporangiaceae</taxon>
        <taxon>Aquipuribacter</taxon>
    </lineage>
</organism>
<dbReference type="Proteomes" id="UP001595685">
    <property type="component" value="Unassembled WGS sequence"/>
</dbReference>
<dbReference type="Gene3D" id="1.20.1270.240">
    <property type="match status" value="1"/>
</dbReference>
<dbReference type="RefSeq" id="WP_376984000.1">
    <property type="nucleotide sequence ID" value="NZ_JBBEOI010000162.1"/>
</dbReference>
<name>A0ABV7WHY9_9MICO</name>
<keyword evidence="1 2" id="KW-0418">Kinase</keyword>
<dbReference type="SUPFAM" id="SSF56112">
    <property type="entry name" value="Protein kinase-like (PK-like)"/>
    <property type="match status" value="1"/>
</dbReference>